<dbReference type="eggNOG" id="COG2199">
    <property type="taxonomic scope" value="Bacteria"/>
</dbReference>
<organism evidence="5 6">
    <name type="scientific">Spirochaeta africana (strain ATCC 700263 / DSM 8902 / Z-7692)</name>
    <dbReference type="NCBI Taxonomy" id="889378"/>
    <lineage>
        <taxon>Bacteria</taxon>
        <taxon>Pseudomonadati</taxon>
        <taxon>Spirochaetota</taxon>
        <taxon>Spirochaetia</taxon>
        <taxon>Spirochaetales</taxon>
        <taxon>Spirochaetaceae</taxon>
        <taxon>Spirochaeta</taxon>
    </lineage>
</organism>
<keyword evidence="6" id="KW-1185">Reference proteome</keyword>
<dbReference type="InterPro" id="IPR019734">
    <property type="entry name" value="TPR_rpt"/>
</dbReference>
<feature type="repeat" description="TPR" evidence="3">
    <location>
        <begin position="459"/>
        <end position="492"/>
    </location>
</feature>
<dbReference type="GO" id="GO:0052621">
    <property type="term" value="F:diguanylate cyclase activity"/>
    <property type="evidence" value="ECO:0007669"/>
    <property type="project" value="UniProtKB-EC"/>
</dbReference>
<dbReference type="InterPro" id="IPR011990">
    <property type="entry name" value="TPR-like_helical_dom_sf"/>
</dbReference>
<dbReference type="PROSITE" id="PS50005">
    <property type="entry name" value="TPR"/>
    <property type="match status" value="1"/>
</dbReference>
<dbReference type="PATRIC" id="fig|889378.3.peg.2294"/>
<dbReference type="HOGENOM" id="CLU_288678_0_0_12"/>
<dbReference type="Gene3D" id="3.30.70.270">
    <property type="match status" value="1"/>
</dbReference>
<keyword evidence="3" id="KW-0802">TPR repeat</keyword>
<comment type="catalytic activity">
    <reaction evidence="2">
        <text>2 GTP = 3',3'-c-di-GMP + 2 diphosphate</text>
        <dbReference type="Rhea" id="RHEA:24898"/>
        <dbReference type="ChEBI" id="CHEBI:33019"/>
        <dbReference type="ChEBI" id="CHEBI:37565"/>
        <dbReference type="ChEBI" id="CHEBI:58805"/>
        <dbReference type="EC" id="2.7.7.65"/>
    </reaction>
</comment>
<dbReference type="SMART" id="SM00028">
    <property type="entry name" value="TPR"/>
    <property type="match status" value="3"/>
</dbReference>
<reference evidence="6" key="1">
    <citation type="journal article" date="2013" name="Stand. Genomic Sci.">
        <title>Complete genome sequence of the halophilic bacterium Spirochaeta africana type strain (Z-7692(T)) from the alkaline Lake Magadi in the East African Rift.</title>
        <authorList>
            <person name="Liolos K."/>
            <person name="Abt B."/>
            <person name="Scheuner C."/>
            <person name="Teshima H."/>
            <person name="Held B."/>
            <person name="Lapidus A."/>
            <person name="Nolan M."/>
            <person name="Lucas S."/>
            <person name="Deshpande S."/>
            <person name="Cheng J.F."/>
            <person name="Tapia R."/>
            <person name="Goodwin L.A."/>
            <person name="Pitluck S."/>
            <person name="Pagani I."/>
            <person name="Ivanova N."/>
            <person name="Mavromatis K."/>
            <person name="Mikhailova N."/>
            <person name="Huntemann M."/>
            <person name="Pati A."/>
            <person name="Chen A."/>
            <person name="Palaniappan K."/>
            <person name="Land M."/>
            <person name="Rohde M."/>
            <person name="Tindall B.J."/>
            <person name="Detter J.C."/>
            <person name="Goker M."/>
            <person name="Bristow J."/>
            <person name="Eisen J.A."/>
            <person name="Markowitz V."/>
            <person name="Hugenholtz P."/>
            <person name="Woyke T."/>
            <person name="Klenk H.P."/>
            <person name="Kyrpides N.C."/>
        </authorList>
    </citation>
    <scope>NUCLEOTIDE SEQUENCE</scope>
    <source>
        <strain evidence="6">ATCC 700263 / DSM 8902 / Z-7692</strain>
    </source>
</reference>
<dbReference type="InterPro" id="IPR043128">
    <property type="entry name" value="Rev_trsase/Diguanyl_cyclase"/>
</dbReference>
<dbReference type="GO" id="GO:0043709">
    <property type="term" value="P:cell adhesion involved in single-species biofilm formation"/>
    <property type="evidence" value="ECO:0007669"/>
    <property type="project" value="TreeGrafter"/>
</dbReference>
<evidence type="ECO:0000256" key="2">
    <source>
        <dbReference type="ARBA" id="ARBA00034247"/>
    </source>
</evidence>
<dbReference type="RefSeq" id="WP_014456334.1">
    <property type="nucleotide sequence ID" value="NC_017098.1"/>
</dbReference>
<dbReference type="Gene3D" id="1.25.40.10">
    <property type="entry name" value="Tetratricopeptide repeat domain"/>
    <property type="match status" value="2"/>
</dbReference>
<dbReference type="PROSITE" id="PS50887">
    <property type="entry name" value="GGDEF"/>
    <property type="match status" value="1"/>
</dbReference>
<accession>H9ULF9</accession>
<dbReference type="PANTHER" id="PTHR45138:SF9">
    <property type="entry name" value="DIGUANYLATE CYCLASE DGCM-RELATED"/>
    <property type="match status" value="1"/>
</dbReference>
<gene>
    <name evidence="5" type="ordered locus">Spiaf_2320</name>
</gene>
<dbReference type="STRING" id="889378.Spiaf_2320"/>
<dbReference type="SMART" id="SM00267">
    <property type="entry name" value="GGDEF"/>
    <property type="match status" value="1"/>
</dbReference>
<dbReference type="AlphaFoldDB" id="H9ULF9"/>
<dbReference type="SUPFAM" id="SSF48452">
    <property type="entry name" value="TPR-like"/>
    <property type="match status" value="2"/>
</dbReference>
<dbReference type="GO" id="GO:0005886">
    <property type="term" value="C:plasma membrane"/>
    <property type="evidence" value="ECO:0007669"/>
    <property type="project" value="TreeGrafter"/>
</dbReference>
<sequence>MTYIDDCREHALELVRGFLSNIDDSSGLVIIQNTDGALPKEVLTEPAYADSLRLFTCAPVFLGNYFPFLQIIQEAWESSAGQLSLREFLPRHQGLIRRQLEKLPGDSPEEVLLDEWDFEHSRMQRGIRQTAMHCCRGKLLVLQAAQHLTSSSLGICRQIADSSSETVVLVTSGVSNDDLEADWNALMEAAEERDAFLLLPSSRIAPAAAPSLPADTCAAADSAKTALSLFAAREAQQLFQALLHEHEAGIRTIPDHVRLDIYLQLGRIAYFAREWDDCIARLQHMSALAQRLGSQPVLVHAYWRMGVAFQKKDDLQEAERMSLQARKIADQHQLPVERFYADFLYFQIEDQRRFQSIPEFETFFTDLLDRARELGFENTYAFIATNPFGLYSAYSRRIAGLHADGLQTAARLQNDWRLAEAHQTMGLAYAVQGDYPATLAEYSRSREIRVRLGEPIGLAAVSNGMGYYQLMQGDYQAALDDFHQAMQYLRETREYHEIAMTLFNMALCSLLSLQFSYAATLLQHCSRLMRVMNRENLAYHSRFGILCLHGLAFALAGSRSKAQRLLNQISLYGFHPYQGKNEEFFWHELLQAVLAPAAAAPHLAAAEDYLFRTNDRIDYMAPFFFYILSQLDIYPARNLQRCGVQAAERHNRFYQAAAAGSPPPINPPHEDDLGWILMSARMQRSLVHLHRQVSEIRFLSDLQDVLANSESVGELTDSITDRIYSSFPFAAVYFFSVSPEEEIQLAAYRGRDATPDPQVPQLLPAVDAACQDQRIVTLPDGSSVVHLCIGTVPDILGRIWCIPENPAYLERVETLQILAIATRQLAAALSRIQQQETIVAQWQELKRKNILLEKLSTTDPLTNLGNRTALYKTLHSEVNRIIRYGRNSVPCSVMFIDLDNFKLINDTLGHAAGDYVLARTAHLILSELRDTDQAFRYGGDEFVVVLPETPAENCRIVAGRIHQRMAEARGFSRDLAQELQLDVPPALKEHLSLSIGITAAESATAGFDPEILLDQADRALYAAKRAGKDQSLVFTIDSDTDS</sequence>
<dbReference type="Proteomes" id="UP000007383">
    <property type="component" value="Chromosome"/>
</dbReference>
<dbReference type="InterPro" id="IPR029787">
    <property type="entry name" value="Nucleotide_cyclase"/>
</dbReference>
<dbReference type="SUPFAM" id="SSF55073">
    <property type="entry name" value="Nucleotide cyclase"/>
    <property type="match status" value="1"/>
</dbReference>
<proteinExistence type="predicted"/>
<dbReference type="InterPro" id="IPR000160">
    <property type="entry name" value="GGDEF_dom"/>
</dbReference>
<evidence type="ECO:0000313" key="6">
    <source>
        <dbReference type="Proteomes" id="UP000007383"/>
    </source>
</evidence>
<name>H9ULF9_SPIAZ</name>
<dbReference type="InterPro" id="IPR050469">
    <property type="entry name" value="Diguanylate_Cyclase"/>
</dbReference>
<dbReference type="PANTHER" id="PTHR45138">
    <property type="entry name" value="REGULATORY COMPONENTS OF SENSORY TRANSDUCTION SYSTEM"/>
    <property type="match status" value="1"/>
</dbReference>
<protein>
    <recommendedName>
        <fullName evidence="1">diguanylate cyclase</fullName>
        <ecNumber evidence="1">2.7.7.65</ecNumber>
    </recommendedName>
</protein>
<evidence type="ECO:0000256" key="3">
    <source>
        <dbReference type="PROSITE-ProRule" id="PRU00339"/>
    </source>
</evidence>
<evidence type="ECO:0000259" key="4">
    <source>
        <dbReference type="PROSITE" id="PS50887"/>
    </source>
</evidence>
<dbReference type="OrthoDB" id="9779586at2"/>
<dbReference type="EMBL" id="CP003282">
    <property type="protein sequence ID" value="AFG38352.1"/>
    <property type="molecule type" value="Genomic_DNA"/>
</dbReference>
<dbReference type="Pfam" id="PF00990">
    <property type="entry name" value="GGDEF"/>
    <property type="match status" value="1"/>
</dbReference>
<dbReference type="GO" id="GO:1902201">
    <property type="term" value="P:negative regulation of bacterial-type flagellum-dependent cell motility"/>
    <property type="evidence" value="ECO:0007669"/>
    <property type="project" value="TreeGrafter"/>
</dbReference>
<dbReference type="FunFam" id="3.30.70.270:FF:000001">
    <property type="entry name" value="Diguanylate cyclase domain protein"/>
    <property type="match status" value="1"/>
</dbReference>
<dbReference type="CDD" id="cd01949">
    <property type="entry name" value="GGDEF"/>
    <property type="match status" value="1"/>
</dbReference>
<dbReference type="KEGG" id="sfc:Spiaf_2320"/>
<evidence type="ECO:0000256" key="1">
    <source>
        <dbReference type="ARBA" id="ARBA00012528"/>
    </source>
</evidence>
<evidence type="ECO:0000313" key="5">
    <source>
        <dbReference type="EMBL" id="AFG38352.1"/>
    </source>
</evidence>
<dbReference type="EC" id="2.7.7.65" evidence="1"/>
<dbReference type="NCBIfam" id="TIGR00254">
    <property type="entry name" value="GGDEF"/>
    <property type="match status" value="1"/>
</dbReference>
<feature type="domain" description="GGDEF" evidence="4">
    <location>
        <begin position="889"/>
        <end position="1036"/>
    </location>
</feature>